<evidence type="ECO:0000313" key="4">
    <source>
        <dbReference type="Proteomes" id="UP000279284"/>
    </source>
</evidence>
<dbReference type="Pfam" id="PF09850">
    <property type="entry name" value="DotU"/>
    <property type="match status" value="1"/>
</dbReference>
<dbReference type="NCBIfam" id="TIGR03349">
    <property type="entry name" value="IV_VI_DotU"/>
    <property type="match status" value="1"/>
</dbReference>
<dbReference type="EMBL" id="LR134313">
    <property type="protein sequence ID" value="VEF00479.1"/>
    <property type="molecule type" value="Genomic_DNA"/>
</dbReference>
<reference evidence="3 4" key="1">
    <citation type="submission" date="2018-12" db="EMBL/GenBank/DDBJ databases">
        <authorList>
            <consortium name="Pathogen Informatics"/>
        </authorList>
    </citation>
    <scope>NUCLEOTIDE SEQUENCE [LARGE SCALE GENOMIC DNA]</scope>
    <source>
        <strain evidence="3 4">NCTC10296</strain>
    </source>
</reference>
<gene>
    <name evidence="3" type="ORF">NCTC10296_00875</name>
</gene>
<keyword evidence="4" id="KW-1185">Reference proteome</keyword>
<dbReference type="Proteomes" id="UP000279284">
    <property type="component" value="Chromosome"/>
</dbReference>
<dbReference type="AlphaFoldDB" id="A0A448D752"/>
<dbReference type="InterPro" id="IPR038522">
    <property type="entry name" value="T4/T6SS_DotU_sf"/>
</dbReference>
<dbReference type="PANTHER" id="PTHR38033">
    <property type="entry name" value="MEMBRANE PROTEIN-RELATED"/>
    <property type="match status" value="1"/>
</dbReference>
<name>A0A448D752_9NEIS</name>
<dbReference type="Gene3D" id="1.25.40.590">
    <property type="entry name" value="Type IV / VI secretion system, DotU"/>
    <property type="match status" value="1"/>
</dbReference>
<keyword evidence="1" id="KW-0812">Transmembrane</keyword>
<dbReference type="OrthoDB" id="6998040at2"/>
<dbReference type="STRING" id="493.BWD07_11795"/>
<accession>A0A448D752</accession>
<feature type="domain" description="Type IV / VI secretion system DotU" evidence="2">
    <location>
        <begin position="23"/>
        <end position="206"/>
    </location>
</feature>
<keyword evidence="1" id="KW-1133">Transmembrane helix</keyword>
<protein>
    <submittedName>
        <fullName evidence="3">Uncharacterized protein conserved in bacteria</fullName>
    </submittedName>
</protein>
<dbReference type="RefSeq" id="WP_085417561.1">
    <property type="nucleotide sequence ID" value="NZ_CAUJPY010000055.1"/>
</dbReference>
<dbReference type="PANTHER" id="PTHR38033:SF1">
    <property type="entry name" value="DOTU FAMILY TYPE IV_VI SECRETION SYSTEM PROTEIN"/>
    <property type="match status" value="1"/>
</dbReference>
<proteinExistence type="predicted"/>
<sequence length="219" mass="24971">MNQMLIRGSLLDTALVVSALSFGAQPEHSVSWYEYCKNLVIQLKQSLAEGDYAESEIEQISYAQCALLDEAALKFLKGADRDVWEMEPLQVHFFQTYNAGDVLCNRIEELSKSPSPNPRLAEAYLSIMNLGFRGRYVLDEAEADRWREQLAKFVPVELSVDKTSDGYFFFIDKKGTPIKNSIRVNPTWVFIGCTFFAVCVYLIFNYYLDNLAQSLQIKA</sequence>
<feature type="transmembrane region" description="Helical" evidence="1">
    <location>
        <begin position="188"/>
        <end position="208"/>
    </location>
</feature>
<organism evidence="3 4">
    <name type="scientific">Neisseria canis</name>
    <dbReference type="NCBI Taxonomy" id="493"/>
    <lineage>
        <taxon>Bacteria</taxon>
        <taxon>Pseudomonadati</taxon>
        <taxon>Pseudomonadota</taxon>
        <taxon>Betaproteobacteria</taxon>
        <taxon>Neisseriales</taxon>
        <taxon>Neisseriaceae</taxon>
        <taxon>Neisseria</taxon>
    </lineage>
</organism>
<keyword evidence="1" id="KW-0472">Membrane</keyword>
<dbReference type="KEGG" id="nci:NCTC10296_00875"/>
<evidence type="ECO:0000259" key="2">
    <source>
        <dbReference type="Pfam" id="PF09850"/>
    </source>
</evidence>
<evidence type="ECO:0000256" key="1">
    <source>
        <dbReference type="SAM" id="Phobius"/>
    </source>
</evidence>
<dbReference type="InterPro" id="IPR017732">
    <property type="entry name" value="T4/T6SS_DotU"/>
</dbReference>
<evidence type="ECO:0000313" key="3">
    <source>
        <dbReference type="EMBL" id="VEF00479.1"/>
    </source>
</evidence>